<dbReference type="EMBL" id="NQVE01000076">
    <property type="protein sequence ID" value="RAL49780.1"/>
    <property type="molecule type" value="Genomic_DNA"/>
</dbReference>
<comment type="caution">
    <text evidence="1">The sequence shown here is derived from an EMBL/GenBank/DDBJ whole genome shotgun (WGS) entry which is preliminary data.</text>
</comment>
<dbReference type="Proteomes" id="UP000249390">
    <property type="component" value="Unassembled WGS sequence"/>
</dbReference>
<organism evidence="1 2">
    <name type="scientific">Cuscuta australis</name>
    <dbReference type="NCBI Taxonomy" id="267555"/>
    <lineage>
        <taxon>Eukaryota</taxon>
        <taxon>Viridiplantae</taxon>
        <taxon>Streptophyta</taxon>
        <taxon>Embryophyta</taxon>
        <taxon>Tracheophyta</taxon>
        <taxon>Spermatophyta</taxon>
        <taxon>Magnoliopsida</taxon>
        <taxon>eudicotyledons</taxon>
        <taxon>Gunneridae</taxon>
        <taxon>Pentapetalae</taxon>
        <taxon>asterids</taxon>
        <taxon>lamiids</taxon>
        <taxon>Solanales</taxon>
        <taxon>Convolvulaceae</taxon>
        <taxon>Cuscuteae</taxon>
        <taxon>Cuscuta</taxon>
        <taxon>Cuscuta subgen. Grammica</taxon>
        <taxon>Cuscuta sect. Cleistogrammica</taxon>
    </lineage>
</organism>
<protein>
    <submittedName>
        <fullName evidence="1">Uncharacterized protein</fullName>
    </submittedName>
</protein>
<reference evidence="1 2" key="1">
    <citation type="submission" date="2018-06" db="EMBL/GenBank/DDBJ databases">
        <title>The Genome of Cuscuta australis (Dodder) Provides Insight into the Evolution of Plant Parasitism.</title>
        <authorList>
            <person name="Liu H."/>
        </authorList>
    </citation>
    <scope>NUCLEOTIDE SEQUENCE [LARGE SCALE GENOMIC DNA]</scope>
    <source>
        <strain evidence="2">cv. Yunnan</strain>
        <tissue evidence="1">Vines</tissue>
    </source>
</reference>
<gene>
    <name evidence="1" type="ORF">DM860_002071</name>
</gene>
<evidence type="ECO:0000313" key="2">
    <source>
        <dbReference type="Proteomes" id="UP000249390"/>
    </source>
</evidence>
<evidence type="ECO:0000313" key="1">
    <source>
        <dbReference type="EMBL" id="RAL49780.1"/>
    </source>
</evidence>
<proteinExistence type="predicted"/>
<dbReference type="AlphaFoldDB" id="A0A328DX46"/>
<sequence>MPTGDAQGVLGSYMYQTNVPGGDIQPDLFNRLLIDKSYLFKVEVRHAHFDEFDPSYNVIDIRFDEKIISQFKETNSIFFLVQTDVTLGL</sequence>
<name>A0A328DX46_9ASTE</name>
<accession>A0A328DX46</accession>
<keyword evidence="2" id="KW-1185">Reference proteome</keyword>